<dbReference type="InterPro" id="IPR036249">
    <property type="entry name" value="Thioredoxin-like_sf"/>
</dbReference>
<dbReference type="InterPro" id="IPR012336">
    <property type="entry name" value="Thioredoxin-like_fold"/>
</dbReference>
<organism evidence="4 5">
    <name type="scientific">Photobacterium piscicola</name>
    <dbReference type="NCBI Taxonomy" id="1378299"/>
    <lineage>
        <taxon>Bacteria</taxon>
        <taxon>Pseudomonadati</taxon>
        <taxon>Pseudomonadota</taxon>
        <taxon>Gammaproteobacteria</taxon>
        <taxon>Vibrionales</taxon>
        <taxon>Vibrionaceae</taxon>
        <taxon>Photobacterium</taxon>
    </lineage>
</organism>
<dbReference type="EMBL" id="FUZI01000001">
    <property type="protein sequence ID" value="SKC30862.1"/>
    <property type="molecule type" value="Genomic_DNA"/>
</dbReference>
<feature type="domain" description="Thioredoxin-like fold" evidence="3">
    <location>
        <begin position="70"/>
        <end position="158"/>
    </location>
</feature>
<keyword evidence="2" id="KW-0472">Membrane</keyword>
<name>A0A1T5HVX0_9GAMM</name>
<proteinExistence type="predicted"/>
<keyword evidence="2" id="KW-1133">Transmembrane helix</keyword>
<evidence type="ECO:0000313" key="5">
    <source>
        <dbReference type="Proteomes" id="UP000189966"/>
    </source>
</evidence>
<feature type="transmembrane region" description="Helical" evidence="2">
    <location>
        <begin position="16"/>
        <end position="37"/>
    </location>
</feature>
<protein>
    <submittedName>
        <fullName evidence="4">Thiol-disulfide oxidoreductase ResA</fullName>
    </submittedName>
</protein>
<sequence length="182" mass="20861">MSSDTNKKPRHTKRRWIQSIIILIILAMIAGSALEAWRNRNLDKMQISTSQPTYTTINNQKVDIFKDSYNQTVLVYIWATWCGSCKVVSPVINWLNNQQWANLKIVTIAMQSGDDRRLHAYLHTKGYNFAVVNDNNRALTRQWKLSRAPTILMIKNGKIQSTTAGLVTPPGLFARLAWVEMK</sequence>
<dbReference type="RefSeq" id="WP_080155715.1">
    <property type="nucleotide sequence ID" value="NZ_FUZI01000001.1"/>
</dbReference>
<dbReference type="Pfam" id="PF13905">
    <property type="entry name" value="Thioredoxin_8"/>
    <property type="match status" value="1"/>
</dbReference>
<dbReference type="InterPro" id="IPR050553">
    <property type="entry name" value="Thioredoxin_ResA/DsbE_sf"/>
</dbReference>
<dbReference type="PANTHER" id="PTHR42852">
    <property type="entry name" value="THIOL:DISULFIDE INTERCHANGE PROTEIN DSBE"/>
    <property type="match status" value="1"/>
</dbReference>
<evidence type="ECO:0000313" key="4">
    <source>
        <dbReference type="EMBL" id="SKC30862.1"/>
    </source>
</evidence>
<evidence type="ECO:0000256" key="2">
    <source>
        <dbReference type="SAM" id="Phobius"/>
    </source>
</evidence>
<dbReference type="PROSITE" id="PS00194">
    <property type="entry name" value="THIOREDOXIN_1"/>
    <property type="match status" value="1"/>
</dbReference>
<evidence type="ECO:0000259" key="3">
    <source>
        <dbReference type="Pfam" id="PF13905"/>
    </source>
</evidence>
<keyword evidence="1" id="KW-0676">Redox-active center</keyword>
<reference evidence="4 5" key="1">
    <citation type="submission" date="2017-02" db="EMBL/GenBank/DDBJ databases">
        <authorList>
            <person name="Peterson S.W."/>
        </authorList>
    </citation>
    <scope>NUCLEOTIDE SEQUENCE [LARGE SCALE GENOMIC DNA]</scope>
    <source>
        <strain evidence="5">type strain: NCCB 100098</strain>
    </source>
</reference>
<dbReference type="AlphaFoldDB" id="A0A1T5HVX0"/>
<keyword evidence="2" id="KW-0812">Transmembrane</keyword>
<dbReference type="InterPro" id="IPR017937">
    <property type="entry name" value="Thioredoxin_CS"/>
</dbReference>
<gene>
    <name evidence="4" type="primary">resA</name>
    <name evidence="4" type="ORF">CZ809_00339</name>
</gene>
<dbReference type="OrthoDB" id="9796554at2"/>
<dbReference type="PANTHER" id="PTHR42852:SF17">
    <property type="entry name" value="THIOREDOXIN-LIKE PROTEIN HI_1115"/>
    <property type="match status" value="1"/>
</dbReference>
<dbReference type="SUPFAM" id="SSF52833">
    <property type="entry name" value="Thioredoxin-like"/>
    <property type="match status" value="1"/>
</dbReference>
<evidence type="ECO:0000256" key="1">
    <source>
        <dbReference type="ARBA" id="ARBA00023284"/>
    </source>
</evidence>
<accession>A0A1T5HVX0</accession>
<dbReference type="Proteomes" id="UP000189966">
    <property type="component" value="Unassembled WGS sequence"/>
</dbReference>
<dbReference type="Gene3D" id="3.40.30.10">
    <property type="entry name" value="Glutaredoxin"/>
    <property type="match status" value="1"/>
</dbReference>